<reference evidence="3" key="1">
    <citation type="submission" date="2021-01" db="EMBL/GenBank/DDBJ databases">
        <authorList>
            <person name="Corre E."/>
            <person name="Pelletier E."/>
            <person name="Niang G."/>
            <person name="Scheremetjew M."/>
            <person name="Finn R."/>
            <person name="Kale V."/>
            <person name="Holt S."/>
            <person name="Cochrane G."/>
            <person name="Meng A."/>
            <person name="Brown T."/>
            <person name="Cohen L."/>
        </authorList>
    </citation>
    <scope>NUCLEOTIDE SEQUENCE</scope>
    <source>
        <strain evidence="3">CCMP2084</strain>
    </source>
</reference>
<feature type="compositionally biased region" description="Basic and acidic residues" evidence="1">
    <location>
        <begin position="25"/>
        <end position="36"/>
    </location>
</feature>
<organism evidence="3">
    <name type="scientific">Attheya septentrionalis</name>
    <dbReference type="NCBI Taxonomy" id="420275"/>
    <lineage>
        <taxon>Eukaryota</taxon>
        <taxon>Sar</taxon>
        <taxon>Stramenopiles</taxon>
        <taxon>Ochrophyta</taxon>
        <taxon>Bacillariophyta</taxon>
        <taxon>Coscinodiscophyceae</taxon>
        <taxon>Chaetocerotophycidae</taxon>
        <taxon>Chaetocerotales</taxon>
        <taxon>Attheyaceae</taxon>
        <taxon>Attheya</taxon>
    </lineage>
</organism>
<evidence type="ECO:0000256" key="2">
    <source>
        <dbReference type="SAM" id="Phobius"/>
    </source>
</evidence>
<feature type="compositionally biased region" description="Basic residues" evidence="1">
    <location>
        <begin position="15"/>
        <end position="24"/>
    </location>
</feature>
<evidence type="ECO:0000313" key="3">
    <source>
        <dbReference type="EMBL" id="CAD9809411.1"/>
    </source>
</evidence>
<feature type="transmembrane region" description="Helical" evidence="2">
    <location>
        <begin position="182"/>
        <end position="198"/>
    </location>
</feature>
<feature type="transmembrane region" description="Helical" evidence="2">
    <location>
        <begin position="204"/>
        <end position="224"/>
    </location>
</feature>
<sequence length="351" mass="39973">MTADESGSQSGVRKMFGKSRKTAPVKKEKNHEKEESSTTETAGGGILHSKVPGAKMFKDAYQNISRKPSGQSEAGSTTSDNDDEDDDVEKPLSYTQRIVVQPVQYVFKSPSIPRWEHSREYTSKMKRLFPKMKRVTKTLPEPETKQEMSKRQLMQRNASKKEVQKLIFKGEQPSDLTRNESFVLLGVVLVLTIAVSHMEKVEISVPISVTALWLTVAFLLGYIVSEKRQTTRKEHHEKEELARQKAVLLAGAKEPIKDDSVPSDFSSLLMNYEEPEQIEACDLLKERTLKYTSTDGSTLNQLIRLIGSEMFLSDRPEEELWKDKLLLRFVIKEILYKLVWNESILTIPHGI</sequence>
<keyword evidence="2" id="KW-0472">Membrane</keyword>
<feature type="region of interest" description="Disordered" evidence="1">
    <location>
        <begin position="1"/>
        <end position="88"/>
    </location>
</feature>
<proteinExistence type="predicted"/>
<name>A0A7S2XID8_9STRA</name>
<dbReference type="EMBL" id="HBHQ01001947">
    <property type="protein sequence ID" value="CAD9809411.1"/>
    <property type="molecule type" value="Transcribed_RNA"/>
</dbReference>
<gene>
    <name evidence="3" type="ORF">ASEP1449_LOCUS1234</name>
</gene>
<keyword evidence="2" id="KW-0812">Transmembrane</keyword>
<dbReference type="AlphaFoldDB" id="A0A7S2XID8"/>
<accession>A0A7S2XID8</accession>
<keyword evidence="2" id="KW-1133">Transmembrane helix</keyword>
<feature type="compositionally biased region" description="Polar residues" evidence="1">
    <location>
        <begin position="1"/>
        <end position="11"/>
    </location>
</feature>
<evidence type="ECO:0000256" key="1">
    <source>
        <dbReference type="SAM" id="MobiDB-lite"/>
    </source>
</evidence>
<protein>
    <submittedName>
        <fullName evidence="3">Uncharacterized protein</fullName>
    </submittedName>
</protein>
<feature type="compositionally biased region" description="Polar residues" evidence="1">
    <location>
        <begin position="62"/>
        <end position="79"/>
    </location>
</feature>